<dbReference type="EMBL" id="CP170721">
    <property type="protein sequence ID" value="XIA19174.1"/>
    <property type="molecule type" value="Genomic_DNA"/>
</dbReference>
<organism evidence="2">
    <name type="scientific">Rhodanobacter sp. FW102-FHT14D07</name>
    <dbReference type="NCBI Taxonomy" id="3351462"/>
    <lineage>
        <taxon>Bacteria</taxon>
        <taxon>Pseudomonadati</taxon>
        <taxon>Pseudomonadota</taxon>
        <taxon>Gammaproteobacteria</taxon>
        <taxon>Lysobacterales</taxon>
        <taxon>Rhodanobacteraceae</taxon>
        <taxon>Rhodanobacter</taxon>
    </lineage>
</organism>
<dbReference type="AlphaFoldDB" id="A0AB74UWL3"/>
<proteinExistence type="predicted"/>
<gene>
    <name evidence="2" type="ORF">ACFYG5_03245</name>
</gene>
<evidence type="ECO:0000256" key="1">
    <source>
        <dbReference type="SAM" id="MobiDB-lite"/>
    </source>
</evidence>
<evidence type="ECO:0000313" key="2">
    <source>
        <dbReference type="EMBL" id="XIA19174.1"/>
    </source>
</evidence>
<accession>A0AB74UWL3</accession>
<sequence length="71" mass="7152">MCLGGSPRAPKTAAITPVIQPSQAIDDQAQMSAAAEKRRLQAYAGQQSTILTGGSGAPQAPTTASKTLIGN</sequence>
<feature type="region of interest" description="Disordered" evidence="1">
    <location>
        <begin position="51"/>
        <end position="71"/>
    </location>
</feature>
<name>A0AB74UWL3_9GAMM</name>
<protein>
    <submittedName>
        <fullName evidence="2">Uncharacterized protein</fullName>
    </submittedName>
</protein>
<dbReference type="RefSeq" id="WP_395119643.1">
    <property type="nucleotide sequence ID" value="NZ_CP170721.1"/>
</dbReference>
<reference evidence="2" key="1">
    <citation type="submission" date="2024-10" db="EMBL/GenBank/DDBJ databases">
        <authorList>
            <person name="Lesea H.P."/>
            <person name="Kuehl J.V."/>
            <person name="Chandonia J.-M."/>
        </authorList>
    </citation>
    <scope>NUCLEOTIDE SEQUENCE</scope>
    <source>
        <strain evidence="2">FW102-FHT14D07</strain>
    </source>
</reference>
<feature type="compositionally biased region" description="Polar residues" evidence="1">
    <location>
        <begin position="60"/>
        <end position="71"/>
    </location>
</feature>